<keyword evidence="3" id="KW-0678">Repressor</keyword>
<protein>
    <recommendedName>
        <fullName evidence="2">Toxin CcdB</fullName>
    </recommendedName>
    <alternativeName>
        <fullName evidence="7">Cytotoxic protein CcdB</fullName>
    </alternativeName>
    <alternativeName>
        <fullName evidence="6">Protein LetD</fullName>
    </alternativeName>
</protein>
<keyword evidence="9" id="KW-1185">Reference proteome</keyword>
<accession>A0A6I3KNI5</accession>
<dbReference type="Proteomes" id="UP000440694">
    <property type="component" value="Unassembled WGS sequence"/>
</dbReference>
<evidence type="ECO:0000256" key="6">
    <source>
        <dbReference type="ARBA" id="ARBA00029628"/>
    </source>
</evidence>
<dbReference type="SUPFAM" id="SSF50118">
    <property type="entry name" value="Cell growth inhibitor/plasmid maintenance toxic component"/>
    <property type="match status" value="1"/>
</dbReference>
<dbReference type="EMBL" id="WMBQ01000001">
    <property type="protein sequence ID" value="MTD94261.1"/>
    <property type="molecule type" value="Genomic_DNA"/>
</dbReference>
<dbReference type="Gene3D" id="2.30.30.110">
    <property type="match status" value="1"/>
</dbReference>
<evidence type="ECO:0000256" key="3">
    <source>
        <dbReference type="ARBA" id="ARBA00022491"/>
    </source>
</evidence>
<keyword evidence="5" id="KW-0804">Transcription</keyword>
<proteinExistence type="inferred from homology"/>
<evidence type="ECO:0000256" key="1">
    <source>
        <dbReference type="ARBA" id="ARBA00005230"/>
    </source>
</evidence>
<evidence type="ECO:0000313" key="8">
    <source>
        <dbReference type="EMBL" id="MTD94261.1"/>
    </source>
</evidence>
<evidence type="ECO:0000256" key="7">
    <source>
        <dbReference type="ARBA" id="ARBA00033135"/>
    </source>
</evidence>
<dbReference type="GO" id="GO:0006276">
    <property type="term" value="P:plasmid maintenance"/>
    <property type="evidence" value="ECO:0007669"/>
    <property type="project" value="InterPro"/>
</dbReference>
<comment type="similarity">
    <text evidence="1">Belongs to the CcdB toxin family.</text>
</comment>
<organism evidence="8 9">
    <name type="scientific">Hyphomicrobium album</name>
    <dbReference type="NCBI Taxonomy" id="2665159"/>
    <lineage>
        <taxon>Bacteria</taxon>
        <taxon>Pseudomonadati</taxon>
        <taxon>Pseudomonadota</taxon>
        <taxon>Alphaproteobacteria</taxon>
        <taxon>Hyphomicrobiales</taxon>
        <taxon>Hyphomicrobiaceae</taxon>
        <taxon>Hyphomicrobium</taxon>
    </lineage>
</organism>
<dbReference type="AlphaFoldDB" id="A0A6I3KNI5"/>
<reference evidence="8 9" key="1">
    <citation type="submission" date="2019-11" db="EMBL/GenBank/DDBJ databases">
        <title>Identification of a novel strain.</title>
        <authorList>
            <person name="Xu Q."/>
            <person name="Wang G."/>
        </authorList>
    </citation>
    <scope>NUCLEOTIDE SEQUENCE [LARGE SCALE GENOMIC DNA]</scope>
    <source>
        <strain evidence="9">xq</strain>
    </source>
</reference>
<name>A0A6I3KNI5_9HYPH</name>
<sequence length="135" mass="15371">MARRKSRGHRRLQQVRRRAWPTQRRVALLLMRQFDVFENPSDRTRTAIPLLLIVQHDRASETASVVVAGLAPLAKGKAMAKSRLYPVVRIASKDYVLLTPNMAAIPRTQLEKRVANVDSEDRRIIDAIDMLFTGV</sequence>
<evidence type="ECO:0000256" key="4">
    <source>
        <dbReference type="ARBA" id="ARBA00023015"/>
    </source>
</evidence>
<evidence type="ECO:0000256" key="5">
    <source>
        <dbReference type="ARBA" id="ARBA00023163"/>
    </source>
</evidence>
<comment type="caution">
    <text evidence="8">The sequence shown here is derived from an EMBL/GenBank/DDBJ whole genome shotgun (WGS) entry which is preliminary data.</text>
</comment>
<dbReference type="Pfam" id="PF01845">
    <property type="entry name" value="CcdB"/>
    <property type="match status" value="1"/>
</dbReference>
<evidence type="ECO:0000313" key="9">
    <source>
        <dbReference type="Proteomes" id="UP000440694"/>
    </source>
</evidence>
<dbReference type="GO" id="GO:0008657">
    <property type="term" value="F:DNA topoisomerase type II (double strand cut, ATP-hydrolyzing) inhibitor activity"/>
    <property type="evidence" value="ECO:0007669"/>
    <property type="project" value="InterPro"/>
</dbReference>
<dbReference type="InterPro" id="IPR002712">
    <property type="entry name" value="CcdB"/>
</dbReference>
<dbReference type="InterPro" id="IPR011067">
    <property type="entry name" value="Plasmid_toxin/cell-grow_inhib"/>
</dbReference>
<gene>
    <name evidence="8" type="ORF">GIW81_07920</name>
</gene>
<evidence type="ECO:0000256" key="2">
    <source>
        <dbReference type="ARBA" id="ARBA00015075"/>
    </source>
</evidence>
<keyword evidence="4" id="KW-0805">Transcription regulation</keyword>